<evidence type="ECO:0000256" key="9">
    <source>
        <dbReference type="ARBA" id="ARBA00023136"/>
    </source>
</evidence>
<comment type="similarity">
    <text evidence="2 10">Belongs to the glycosyltransferase 31 family.</text>
</comment>
<evidence type="ECO:0000256" key="8">
    <source>
        <dbReference type="ARBA" id="ARBA00023034"/>
    </source>
</evidence>
<dbReference type="GO" id="GO:0006493">
    <property type="term" value="P:protein O-linked glycosylation"/>
    <property type="evidence" value="ECO:0007669"/>
    <property type="project" value="TreeGrafter"/>
</dbReference>
<keyword evidence="9" id="KW-0472">Membrane</keyword>
<dbReference type="Proteomes" id="UP000054047">
    <property type="component" value="Unassembled WGS sequence"/>
</dbReference>
<accession>A0A0C2CNE8</accession>
<organism evidence="11 12">
    <name type="scientific">Ancylostoma duodenale</name>
    <dbReference type="NCBI Taxonomy" id="51022"/>
    <lineage>
        <taxon>Eukaryota</taxon>
        <taxon>Metazoa</taxon>
        <taxon>Ecdysozoa</taxon>
        <taxon>Nematoda</taxon>
        <taxon>Chromadorea</taxon>
        <taxon>Rhabditida</taxon>
        <taxon>Rhabditina</taxon>
        <taxon>Rhabditomorpha</taxon>
        <taxon>Strongyloidea</taxon>
        <taxon>Ancylostomatidae</taxon>
        <taxon>Ancylostomatinae</taxon>
        <taxon>Ancylostoma</taxon>
    </lineage>
</organism>
<evidence type="ECO:0000313" key="12">
    <source>
        <dbReference type="Proteomes" id="UP000054047"/>
    </source>
</evidence>
<keyword evidence="12" id="KW-1185">Reference proteome</keyword>
<comment type="subcellular location">
    <subcellularLocation>
        <location evidence="1 10">Golgi apparatus membrane</location>
        <topology evidence="1 10">Single-pass type II membrane protein</topology>
    </subcellularLocation>
</comment>
<dbReference type="PANTHER" id="PTHR11214:SF349">
    <property type="entry name" value="BETA-1,3-GALACTOSYLTRANSFERASE BRN"/>
    <property type="match status" value="1"/>
</dbReference>
<feature type="non-terminal residue" evidence="11">
    <location>
        <position position="1"/>
    </location>
</feature>
<keyword evidence="8 10" id="KW-0333">Golgi apparatus</keyword>
<gene>
    <name evidence="11" type="ORF">ANCDUO_18633</name>
</gene>
<keyword evidence="7" id="KW-1133">Transmembrane helix</keyword>
<evidence type="ECO:0000256" key="7">
    <source>
        <dbReference type="ARBA" id="ARBA00022989"/>
    </source>
</evidence>
<dbReference type="AlphaFoldDB" id="A0A0C2CNE8"/>
<evidence type="ECO:0000256" key="5">
    <source>
        <dbReference type="ARBA" id="ARBA00022692"/>
    </source>
</evidence>
<name>A0A0C2CNE8_9BILA</name>
<dbReference type="InterPro" id="IPR002659">
    <property type="entry name" value="Glyco_trans_31"/>
</dbReference>
<proteinExistence type="inferred from homology"/>
<reference evidence="11 12" key="1">
    <citation type="submission" date="2013-12" db="EMBL/GenBank/DDBJ databases">
        <title>Draft genome of the parsitic nematode Ancylostoma duodenale.</title>
        <authorList>
            <person name="Mitreva M."/>
        </authorList>
    </citation>
    <scope>NUCLEOTIDE SEQUENCE [LARGE SCALE GENOMIC DNA]</scope>
    <source>
        <strain evidence="11 12">Zhejiang</strain>
    </source>
</reference>
<keyword evidence="5" id="KW-0812">Transmembrane</keyword>
<keyword evidence="4" id="KW-0808">Transferase</keyword>
<evidence type="ECO:0000256" key="1">
    <source>
        <dbReference type="ARBA" id="ARBA00004323"/>
    </source>
</evidence>
<dbReference type="Pfam" id="PF01762">
    <property type="entry name" value="Galactosyl_T"/>
    <property type="match status" value="1"/>
</dbReference>
<dbReference type="EC" id="2.4.1.-" evidence="10"/>
<dbReference type="GO" id="GO:0008194">
    <property type="term" value="F:UDP-glycosyltransferase activity"/>
    <property type="evidence" value="ECO:0007669"/>
    <property type="project" value="TreeGrafter"/>
</dbReference>
<keyword evidence="6" id="KW-0735">Signal-anchor</keyword>
<keyword evidence="3 10" id="KW-0328">Glycosyltransferase</keyword>
<dbReference type="Gene3D" id="3.90.550.50">
    <property type="match status" value="1"/>
</dbReference>
<dbReference type="EMBL" id="KN747060">
    <property type="protein sequence ID" value="KIH51282.1"/>
    <property type="molecule type" value="Genomic_DNA"/>
</dbReference>
<dbReference type="GO" id="GO:0000139">
    <property type="term" value="C:Golgi membrane"/>
    <property type="evidence" value="ECO:0007669"/>
    <property type="project" value="UniProtKB-SubCell"/>
</dbReference>
<evidence type="ECO:0000256" key="6">
    <source>
        <dbReference type="ARBA" id="ARBA00022968"/>
    </source>
</evidence>
<evidence type="ECO:0000256" key="4">
    <source>
        <dbReference type="ARBA" id="ARBA00022679"/>
    </source>
</evidence>
<evidence type="ECO:0000256" key="3">
    <source>
        <dbReference type="ARBA" id="ARBA00022676"/>
    </source>
</evidence>
<feature type="non-terminal residue" evidence="11">
    <location>
        <position position="155"/>
    </location>
</feature>
<evidence type="ECO:0000256" key="2">
    <source>
        <dbReference type="ARBA" id="ARBA00008661"/>
    </source>
</evidence>
<evidence type="ECO:0000256" key="10">
    <source>
        <dbReference type="RuleBase" id="RU363063"/>
    </source>
</evidence>
<dbReference type="GO" id="GO:0016758">
    <property type="term" value="F:hexosyltransferase activity"/>
    <property type="evidence" value="ECO:0007669"/>
    <property type="project" value="InterPro"/>
</dbReference>
<sequence length="155" mass="17790">QRNAIRKTWGSQRDSARVVFVVGVEAKESAETVKRALIKELRAHGDVLHVDVLDTYRNNTLKFTNGLDFFRKFFHSIRYAFTPDHGCPVPDFSFLVDDDYMVHVNMLLRYIDRKDATEHLYEGWSNSILELDISQRAFDGENQASGLCVTFVNGS</sequence>
<dbReference type="PANTHER" id="PTHR11214">
    <property type="entry name" value="BETA-1,3-N-ACETYLGLUCOSAMINYLTRANSFERASE"/>
    <property type="match status" value="1"/>
</dbReference>
<evidence type="ECO:0000313" key="11">
    <source>
        <dbReference type="EMBL" id="KIH51282.1"/>
    </source>
</evidence>
<dbReference type="OrthoDB" id="5957813at2759"/>
<protein>
    <recommendedName>
        <fullName evidence="10">Hexosyltransferase</fullName>
        <ecNumber evidence="10">2.4.1.-</ecNumber>
    </recommendedName>
</protein>